<dbReference type="GO" id="GO:0008237">
    <property type="term" value="F:metallopeptidase activity"/>
    <property type="evidence" value="ECO:0007669"/>
    <property type="project" value="UniProtKB-KW"/>
</dbReference>
<protein>
    <submittedName>
        <fullName evidence="1">Metalloprotease</fullName>
    </submittedName>
</protein>
<dbReference type="Proteomes" id="UP000305939">
    <property type="component" value="Unassembled WGS sequence"/>
</dbReference>
<comment type="caution">
    <text evidence="1">The sequence shown here is derived from an EMBL/GenBank/DDBJ whole genome shotgun (WGS) entry which is preliminary data.</text>
</comment>
<sequence>MLNETKSLQIQQEMIFFNHSQDTLNEIWIYDWNHAYSNKNTPLAKRFDEDFKKEFHLAKSIQRGRTNILNIADRNYDFLNWERQPADDLIRVQLQFPVYPGKYYLLRLNYTIDIPSNQFTGYGYGESLYNLRHWYLTPALYRNGWKKYSNKDLNDMSQWHESFELEITYPGNFILLTDLDVIEKDRSRLYHTDMLYGEHRGDVKLFFRKKNDFEIFQNDQLSLLTNIKGNDLSIITRVNAANRVMNFIQEMLGEYPHDKLMVTEEEYQANPLYGINQLPSFLRPFPEEFQYEMKLLKTAAYNYLQNSLFTDQREERWVIDALQIWLMMEYKNVYYPEMKFLGKLSNSFFLRRLKLAQMDYNEQYPFFQMFMARRNQDQGLRTPTDSLIKFNEKISNKYKAGVGLSYLESYMGSTFMRKSIKQYYKAFNQRYSTANDLESILKENADRDIDWYLEEFVRGDKRIDFTIKDFQKTEDSVLVTVKNKTGAKVPVTLFGIDKDENVLFKTWLKEFEGTTTIRAPREGVNKLVLNYDHVIPEFNERDNWKSLGGFFSTNRKLKFQFFKDAEDPNYNQIFWVPVFNFNIYDGFSPGLRLHNKTLRERPFIFDVAPGYALKEKSLVGSGSVAYRKYIREGSLYVVNAALSGATFHYAENLRYTTITPYLTFGFRDSDLRSNERQFLRTRFVNVLRQNSPLIDTDPDYSVFNSRYAYSNNGIIKYKSWFIDLQIAAEFSKVSFNWEWRRLFQNNRQLNLRFFAGKFIYNETNSDFFSYALDRPTDYLFDYNYLGRSEESGFASQQVIIAEGGFKSKLPDPFADDWITTFNASMNIWRYVEAYGDIGFIHNKDEETRFVYDSGIRLNLVTDFFELYFPVYSNNGWEIAQDRYDQKIRFVVTLSPRILSGLFSRKWL</sequence>
<keyword evidence="1" id="KW-0378">Hydrolase</keyword>
<keyword evidence="1" id="KW-0645">Protease</keyword>
<dbReference type="EMBL" id="SSMC01000002">
    <property type="protein sequence ID" value="THD68124.1"/>
    <property type="molecule type" value="Genomic_DNA"/>
</dbReference>
<gene>
    <name evidence="1" type="ORF">E7Z59_09915</name>
</gene>
<dbReference type="GO" id="GO:0006508">
    <property type="term" value="P:proteolysis"/>
    <property type="evidence" value="ECO:0007669"/>
    <property type="project" value="UniProtKB-KW"/>
</dbReference>
<name>A0A4S3M148_9FLAO</name>
<keyword evidence="1" id="KW-0482">Metalloprotease</keyword>
<dbReference type="Gene3D" id="1.10.390.10">
    <property type="entry name" value="Neutral Protease Domain 2"/>
    <property type="match status" value="1"/>
</dbReference>
<dbReference type="InterPro" id="IPR027268">
    <property type="entry name" value="Peptidase_M4/M1_CTD_sf"/>
</dbReference>
<organism evidence="1 2">
    <name type="scientific">Robertkochia marina</name>
    <dbReference type="NCBI Taxonomy" id="1227945"/>
    <lineage>
        <taxon>Bacteria</taxon>
        <taxon>Pseudomonadati</taxon>
        <taxon>Bacteroidota</taxon>
        <taxon>Flavobacteriia</taxon>
        <taxon>Flavobacteriales</taxon>
        <taxon>Flavobacteriaceae</taxon>
        <taxon>Robertkochia</taxon>
    </lineage>
</organism>
<keyword evidence="2" id="KW-1185">Reference proteome</keyword>
<accession>A0A4S3M148</accession>
<reference evidence="1 2" key="1">
    <citation type="submission" date="2019-04" db="EMBL/GenBank/DDBJ databases">
        <title>Draft genome sequence of Robertkochia marina CC-AMO-30D.</title>
        <authorList>
            <person name="Hameed A."/>
            <person name="Lin S.-Y."/>
            <person name="Shahina M."/>
            <person name="Lai W.-A."/>
            <person name="Young C.-C."/>
        </authorList>
    </citation>
    <scope>NUCLEOTIDE SEQUENCE [LARGE SCALE GENOMIC DNA]</scope>
    <source>
        <strain evidence="1 2">CC-AMO-30D</strain>
    </source>
</reference>
<evidence type="ECO:0000313" key="1">
    <source>
        <dbReference type="EMBL" id="THD68124.1"/>
    </source>
</evidence>
<dbReference type="OrthoDB" id="9813075at2"/>
<proteinExistence type="predicted"/>
<dbReference type="AlphaFoldDB" id="A0A4S3M148"/>
<evidence type="ECO:0000313" key="2">
    <source>
        <dbReference type="Proteomes" id="UP000305939"/>
    </source>
</evidence>